<dbReference type="GO" id="GO:0004575">
    <property type="term" value="F:sucrose alpha-glucosidase activity"/>
    <property type="evidence" value="ECO:0007669"/>
    <property type="project" value="TreeGrafter"/>
</dbReference>
<dbReference type="GO" id="GO:0033934">
    <property type="term" value="F:glucan 1,4-alpha-maltotriohydrolase activity"/>
    <property type="evidence" value="ECO:0007669"/>
    <property type="project" value="TreeGrafter"/>
</dbReference>
<dbReference type="Gene3D" id="3.90.400.10">
    <property type="entry name" value="Oligo-1,6-glucosidase, Domain 2"/>
    <property type="match status" value="1"/>
</dbReference>
<reference evidence="6 7" key="1">
    <citation type="journal article" date="2014" name="BMC Genomics">
        <title>Comparative genomics of the major fungal agents of human and animal Sporotrichosis: Sporothrix schenckii and Sporothrix brasiliensis.</title>
        <authorList>
            <person name="Teixeira M.M."/>
            <person name="de Almeida L.G."/>
            <person name="Kubitschek-Barreira P."/>
            <person name="Alves F.L."/>
            <person name="Kioshima E.S."/>
            <person name="Abadio A.K."/>
            <person name="Fernandes L."/>
            <person name="Derengowski L.S."/>
            <person name="Ferreira K.S."/>
            <person name="Souza R.C."/>
            <person name="Ruiz J.C."/>
            <person name="de Andrade N.C."/>
            <person name="Paes H.C."/>
            <person name="Nicola A.M."/>
            <person name="Albuquerque P."/>
            <person name="Gerber A.L."/>
            <person name="Martins V.P."/>
            <person name="Peconick L.D."/>
            <person name="Neto A.V."/>
            <person name="Chaucanez C.B."/>
            <person name="Silva P.A."/>
            <person name="Cunha O.L."/>
            <person name="de Oliveira F.F."/>
            <person name="dos Santos T.C."/>
            <person name="Barros A.L."/>
            <person name="Soares M.A."/>
            <person name="de Oliveira L.M."/>
            <person name="Marini M.M."/>
            <person name="Villalobos-Duno H."/>
            <person name="Cunha M.M."/>
            <person name="de Hoog S."/>
            <person name="da Silveira J.F."/>
            <person name="Henrissat B."/>
            <person name="Nino-Vega G.A."/>
            <person name="Cisalpino P.S."/>
            <person name="Mora-Montes H.M."/>
            <person name="Almeida S.R."/>
            <person name="Stajich J.E."/>
            <person name="Lopes-Bezerra L.M."/>
            <person name="Vasconcelos A.T."/>
            <person name="Felipe M.S."/>
        </authorList>
    </citation>
    <scope>NUCLEOTIDE SEQUENCE [LARGE SCALE GENOMIC DNA]</scope>
    <source>
        <strain evidence="6 7">5110</strain>
    </source>
</reference>
<accession>A0A0C2FFM9</accession>
<dbReference type="FunFam" id="3.20.20.80:FF:000087">
    <property type="entry name" value="Oligo-1,6-glucosidase IMA1"/>
    <property type="match status" value="1"/>
</dbReference>
<dbReference type="HOGENOM" id="CLU_006462_2_1_1"/>
<dbReference type="InterPro" id="IPR017853">
    <property type="entry name" value="GH"/>
</dbReference>
<dbReference type="PANTHER" id="PTHR10357">
    <property type="entry name" value="ALPHA-AMYLASE FAMILY MEMBER"/>
    <property type="match status" value="1"/>
</dbReference>
<evidence type="ECO:0000256" key="4">
    <source>
        <dbReference type="ARBA" id="ARBA00026248"/>
    </source>
</evidence>
<dbReference type="OrthoDB" id="1740265at2759"/>
<dbReference type="GO" id="GO:0004556">
    <property type="term" value="F:alpha-amylase activity"/>
    <property type="evidence" value="ECO:0007669"/>
    <property type="project" value="TreeGrafter"/>
</dbReference>
<dbReference type="PANTHER" id="PTHR10357:SF232">
    <property type="entry name" value="GLYCOSYL HYDROLASE FAMILY 13 CATALYTIC DOMAIN-CONTAINING PROTEIN"/>
    <property type="match status" value="1"/>
</dbReference>
<keyword evidence="7" id="KW-1185">Reference proteome</keyword>
<sequence>MPTNAVSDIQQVQAAETAVGSVPATRHWWKEACIYQIYPASFYDSNGDGIGDIAGIESKLDYLQTLGVDVVWLCPVYTSPQVDMGYDIADYRTIHEPYGTLDDVDRLIAALHRRQMKLVMDLVVNHTSDQHEWFKQSRSSRDSPMRDWYIWRKPFFAADGTRHPPNNWASIFGGSAWEYDEATEEYYLRLFCTEQPDLNWENPAVVAAVHDIMTFWLDRGVDGFRMDVINLISKVPGLPDAPITLPGAAFQPAHDHYANGPRLHEFLRGLRAILDRYNAFAIGEMPWAKTTDEVVLSVAEDRRELNMVFQFDIVDMDMGVGGKFSPRKWTLQTLKDIVQKWQTCMQAQGGWNTLFLENHDQSRSVSRFTPHRPAHRSRAAKMLATFIGLQSGTLFIYQGQELGMQNLPREWPIEEYLDVETQSFYKEFVSKHGGDKAGVQQLLDQVALKARDHARSPVQWTDEANAGFTTGTPWMRVNDDYGECNAQRQLRDADSVFAFWRRLLQLRRHRPDVFVYGRFEMVDMCHPAVVCYRRINATSGATATVVANFTDYDQRWAIPPELWSLPGRAKVVLTNVGAGSPLEVHAQPDHTVLLKPFEAFVLLQESSAVPSRVPKGHL</sequence>
<comment type="caution">
    <text evidence="6">The sequence shown here is derived from an EMBL/GenBank/DDBJ whole genome shotgun (WGS) entry which is preliminary data.</text>
</comment>
<dbReference type="GO" id="GO:0000025">
    <property type="term" value="P:maltose catabolic process"/>
    <property type="evidence" value="ECO:0007669"/>
    <property type="project" value="TreeGrafter"/>
</dbReference>
<dbReference type="FunFam" id="3.90.400.10:FF:000004">
    <property type="entry name" value="Oligo-1,6-glucosidase"/>
    <property type="match status" value="1"/>
</dbReference>
<evidence type="ECO:0000256" key="3">
    <source>
        <dbReference type="ARBA" id="ARBA00023295"/>
    </source>
</evidence>
<dbReference type="SUPFAM" id="SSF51445">
    <property type="entry name" value="(Trans)glycosidases"/>
    <property type="match status" value="1"/>
</dbReference>
<keyword evidence="2" id="KW-0378">Hydrolase</keyword>
<dbReference type="SUPFAM" id="SSF51011">
    <property type="entry name" value="Glycosyl hydrolase domain"/>
    <property type="match status" value="1"/>
</dbReference>
<dbReference type="GO" id="GO:0004574">
    <property type="term" value="F:oligo-1,6-glucosidase activity"/>
    <property type="evidence" value="ECO:0007669"/>
    <property type="project" value="TreeGrafter"/>
</dbReference>
<evidence type="ECO:0000256" key="1">
    <source>
        <dbReference type="ARBA" id="ARBA00008061"/>
    </source>
</evidence>
<dbReference type="InterPro" id="IPR013780">
    <property type="entry name" value="Glyco_hydro_b"/>
</dbReference>
<dbReference type="RefSeq" id="XP_040617953.1">
    <property type="nucleotide sequence ID" value="XM_040767152.1"/>
</dbReference>
<evidence type="ECO:0000256" key="2">
    <source>
        <dbReference type="ARBA" id="ARBA00022801"/>
    </source>
</evidence>
<keyword evidence="3" id="KW-0326">Glycosidase</keyword>
<dbReference type="EMBL" id="AWTV01000008">
    <property type="protein sequence ID" value="KIH89943.1"/>
    <property type="molecule type" value="Genomic_DNA"/>
</dbReference>
<dbReference type="Proteomes" id="UP000031575">
    <property type="component" value="Unassembled WGS sequence"/>
</dbReference>
<dbReference type="GO" id="GO:0005987">
    <property type="term" value="P:sucrose catabolic process"/>
    <property type="evidence" value="ECO:0007669"/>
    <property type="project" value="TreeGrafter"/>
</dbReference>
<name>A0A0C2FFM9_9PEZI</name>
<dbReference type="AlphaFoldDB" id="A0A0C2FFM9"/>
<evidence type="ECO:0000259" key="5">
    <source>
        <dbReference type="SMART" id="SM00642"/>
    </source>
</evidence>
<dbReference type="Gene3D" id="2.60.40.1180">
    <property type="entry name" value="Golgi alpha-mannosidase II"/>
    <property type="match status" value="1"/>
</dbReference>
<feature type="domain" description="Glycosyl hydrolase family 13 catalytic" evidence="5">
    <location>
        <begin position="36"/>
        <end position="455"/>
    </location>
</feature>
<dbReference type="SMART" id="SM00642">
    <property type="entry name" value="Aamy"/>
    <property type="match status" value="1"/>
</dbReference>
<gene>
    <name evidence="6" type="ORF">SPBR_09026</name>
</gene>
<dbReference type="InterPro" id="IPR006047">
    <property type="entry name" value="GH13_cat_dom"/>
</dbReference>
<dbReference type="CDD" id="cd11333">
    <property type="entry name" value="AmyAc_SI_OligoGlu_DGase"/>
    <property type="match status" value="1"/>
</dbReference>
<evidence type="ECO:0000313" key="7">
    <source>
        <dbReference type="Proteomes" id="UP000031575"/>
    </source>
</evidence>
<keyword evidence="4" id="KW-0462">Maltose metabolism</keyword>
<dbReference type="GeneID" id="63682073"/>
<dbReference type="InterPro" id="IPR045857">
    <property type="entry name" value="O16G_dom_2"/>
</dbReference>
<comment type="similarity">
    <text evidence="1">Belongs to the glycosyl hydrolase 13 family.</text>
</comment>
<dbReference type="Pfam" id="PF00128">
    <property type="entry name" value="Alpha-amylase"/>
    <property type="match status" value="1"/>
</dbReference>
<organism evidence="6 7">
    <name type="scientific">Sporothrix brasiliensis 5110</name>
    <dbReference type="NCBI Taxonomy" id="1398154"/>
    <lineage>
        <taxon>Eukaryota</taxon>
        <taxon>Fungi</taxon>
        <taxon>Dikarya</taxon>
        <taxon>Ascomycota</taxon>
        <taxon>Pezizomycotina</taxon>
        <taxon>Sordariomycetes</taxon>
        <taxon>Sordariomycetidae</taxon>
        <taxon>Ophiostomatales</taxon>
        <taxon>Ophiostomataceae</taxon>
        <taxon>Sporothrix</taxon>
    </lineage>
</organism>
<protein>
    <submittedName>
        <fullName evidence="6">Alpha-amylase</fullName>
    </submittedName>
</protein>
<dbReference type="FunFam" id="3.20.20.80:FF:000064">
    <property type="entry name" value="Oligo-1,6-glucosidase"/>
    <property type="match status" value="1"/>
</dbReference>
<dbReference type="VEuPathDB" id="FungiDB:SPBR_09026"/>
<proteinExistence type="inferred from homology"/>
<dbReference type="Gene3D" id="3.20.20.80">
    <property type="entry name" value="Glycosidases"/>
    <property type="match status" value="1"/>
</dbReference>
<evidence type="ECO:0000313" key="6">
    <source>
        <dbReference type="EMBL" id="KIH89943.1"/>
    </source>
</evidence>